<organism evidence="2 3">
    <name type="scientific">Araneus ventricosus</name>
    <name type="common">Orbweaver spider</name>
    <name type="synonym">Epeira ventricosa</name>
    <dbReference type="NCBI Taxonomy" id="182803"/>
    <lineage>
        <taxon>Eukaryota</taxon>
        <taxon>Metazoa</taxon>
        <taxon>Ecdysozoa</taxon>
        <taxon>Arthropoda</taxon>
        <taxon>Chelicerata</taxon>
        <taxon>Arachnida</taxon>
        <taxon>Araneae</taxon>
        <taxon>Araneomorphae</taxon>
        <taxon>Entelegynae</taxon>
        <taxon>Araneoidea</taxon>
        <taxon>Araneidae</taxon>
        <taxon>Araneus</taxon>
    </lineage>
</organism>
<keyword evidence="3" id="KW-1185">Reference proteome</keyword>
<dbReference type="AlphaFoldDB" id="A0A4Y2FUJ1"/>
<evidence type="ECO:0000256" key="1">
    <source>
        <dbReference type="SAM" id="Phobius"/>
    </source>
</evidence>
<proteinExistence type="predicted"/>
<sequence>MFWSLQPYLKRFCLSWESAKEFRSDERNARCERGFLVVVVVDGVFPLLLYLRCGKGRFKGSFESSHPLNLPLPEWEVVFIAVSQGKNRIMLKMLEMC</sequence>
<name>A0A4Y2FUJ1_ARAVE</name>
<evidence type="ECO:0000313" key="2">
    <source>
        <dbReference type="EMBL" id="GBM44821.1"/>
    </source>
</evidence>
<keyword evidence="1" id="KW-0472">Membrane</keyword>
<reference evidence="2 3" key="1">
    <citation type="journal article" date="2019" name="Sci. Rep.">
        <title>Orb-weaving spider Araneus ventricosus genome elucidates the spidroin gene catalogue.</title>
        <authorList>
            <person name="Kono N."/>
            <person name="Nakamura H."/>
            <person name="Ohtoshi R."/>
            <person name="Moran D.A.P."/>
            <person name="Shinohara A."/>
            <person name="Yoshida Y."/>
            <person name="Fujiwara M."/>
            <person name="Mori M."/>
            <person name="Tomita M."/>
            <person name="Arakawa K."/>
        </authorList>
    </citation>
    <scope>NUCLEOTIDE SEQUENCE [LARGE SCALE GENOMIC DNA]</scope>
</reference>
<protein>
    <submittedName>
        <fullName evidence="2">Uncharacterized protein</fullName>
    </submittedName>
</protein>
<dbReference type="EMBL" id="BGPR01001078">
    <property type="protein sequence ID" value="GBM44821.1"/>
    <property type="molecule type" value="Genomic_DNA"/>
</dbReference>
<gene>
    <name evidence="2" type="ORF">AVEN_139651_1</name>
</gene>
<evidence type="ECO:0000313" key="3">
    <source>
        <dbReference type="Proteomes" id="UP000499080"/>
    </source>
</evidence>
<accession>A0A4Y2FUJ1</accession>
<feature type="transmembrane region" description="Helical" evidence="1">
    <location>
        <begin position="34"/>
        <end position="51"/>
    </location>
</feature>
<comment type="caution">
    <text evidence="2">The sequence shown here is derived from an EMBL/GenBank/DDBJ whole genome shotgun (WGS) entry which is preliminary data.</text>
</comment>
<keyword evidence="1" id="KW-1133">Transmembrane helix</keyword>
<keyword evidence="1" id="KW-0812">Transmembrane</keyword>
<dbReference type="Proteomes" id="UP000499080">
    <property type="component" value="Unassembled WGS sequence"/>
</dbReference>